<dbReference type="InterPro" id="IPR009057">
    <property type="entry name" value="Homeodomain-like_sf"/>
</dbReference>
<comment type="caution">
    <text evidence="5">The sequence shown here is derived from an EMBL/GenBank/DDBJ whole genome shotgun (WGS) entry which is preliminary data.</text>
</comment>
<dbReference type="Gene3D" id="3.30.450.20">
    <property type="entry name" value="PAS domain"/>
    <property type="match status" value="1"/>
</dbReference>
<gene>
    <name evidence="5" type="ORF">C5Y96_26720</name>
</gene>
<proteinExistence type="predicted"/>
<dbReference type="InterPro" id="IPR035965">
    <property type="entry name" value="PAS-like_dom_sf"/>
</dbReference>
<dbReference type="GO" id="GO:0003700">
    <property type="term" value="F:DNA-binding transcription factor activity"/>
    <property type="evidence" value="ECO:0007669"/>
    <property type="project" value="InterPro"/>
</dbReference>
<evidence type="ECO:0000313" key="6">
    <source>
        <dbReference type="Proteomes" id="UP000240009"/>
    </source>
</evidence>
<dbReference type="EMBL" id="PUIA01000094">
    <property type="protein sequence ID" value="PQO25098.1"/>
    <property type="molecule type" value="Genomic_DNA"/>
</dbReference>
<keyword evidence="3" id="KW-0804">Transcription</keyword>
<evidence type="ECO:0000313" key="5">
    <source>
        <dbReference type="EMBL" id="PQO25098.1"/>
    </source>
</evidence>
<sequence>MVEKYLPDSSSSLVITMHTEFQQQFFAEMGPRHQFQFLYDAIPDVFFFTKDRDSRMVWANRQLIKRLGARSEEDVIGAYDSKFFPMEIAKKYRADDCFVMETSQPINNRVEVFYNETKILDWHITSKIPLFNADGSEVIGVAGVMRSYKAGKRWAAPASEIEEIVEYMRTPEGSLATVEELAQRAHLSSRQLNRKFQAVFGMSVRDFKIRTRLNSAADDLTKTDLSVCQIAVDHDFSDQSTFSRLFRKHMGMTPLEYRRSYRNQMVVAQDQPE</sequence>
<dbReference type="AlphaFoldDB" id="A0A2S8EYW7"/>
<dbReference type="RefSeq" id="WP_105359750.1">
    <property type="nucleotide sequence ID" value="NZ_PUIA01000094.1"/>
</dbReference>
<dbReference type="SMART" id="SM00342">
    <property type="entry name" value="HTH_ARAC"/>
    <property type="match status" value="1"/>
</dbReference>
<dbReference type="Gene3D" id="1.10.10.60">
    <property type="entry name" value="Homeodomain-like"/>
    <property type="match status" value="2"/>
</dbReference>
<dbReference type="PANTHER" id="PTHR43280:SF28">
    <property type="entry name" value="HTH-TYPE TRANSCRIPTIONAL ACTIVATOR RHAS"/>
    <property type="match status" value="1"/>
</dbReference>
<evidence type="ECO:0000259" key="4">
    <source>
        <dbReference type="PROSITE" id="PS01124"/>
    </source>
</evidence>
<dbReference type="PROSITE" id="PS01124">
    <property type="entry name" value="HTH_ARAC_FAMILY_2"/>
    <property type="match status" value="1"/>
</dbReference>
<keyword evidence="2" id="KW-0238">DNA-binding</keyword>
<dbReference type="InterPro" id="IPR020449">
    <property type="entry name" value="Tscrpt_reg_AraC-type_HTH"/>
</dbReference>
<protein>
    <submittedName>
        <fullName evidence="5">AraC family transcriptional regulator</fullName>
    </submittedName>
</protein>
<dbReference type="PRINTS" id="PR00032">
    <property type="entry name" value="HTHARAC"/>
</dbReference>
<dbReference type="InterPro" id="IPR018060">
    <property type="entry name" value="HTH_AraC"/>
</dbReference>
<dbReference type="SUPFAM" id="SSF46689">
    <property type="entry name" value="Homeodomain-like"/>
    <property type="match status" value="2"/>
</dbReference>
<accession>A0A2S8EYW7</accession>
<name>A0A2S8EYW7_9BACT</name>
<evidence type="ECO:0000256" key="1">
    <source>
        <dbReference type="ARBA" id="ARBA00023015"/>
    </source>
</evidence>
<evidence type="ECO:0000256" key="2">
    <source>
        <dbReference type="ARBA" id="ARBA00023125"/>
    </source>
</evidence>
<organism evidence="5 6">
    <name type="scientific">Blastopirellula marina</name>
    <dbReference type="NCBI Taxonomy" id="124"/>
    <lineage>
        <taxon>Bacteria</taxon>
        <taxon>Pseudomonadati</taxon>
        <taxon>Planctomycetota</taxon>
        <taxon>Planctomycetia</taxon>
        <taxon>Pirellulales</taxon>
        <taxon>Pirellulaceae</taxon>
        <taxon>Blastopirellula</taxon>
    </lineage>
</organism>
<dbReference type="InterPro" id="IPR013656">
    <property type="entry name" value="PAS_4"/>
</dbReference>
<dbReference type="Proteomes" id="UP000240009">
    <property type="component" value="Unassembled WGS sequence"/>
</dbReference>
<dbReference type="Pfam" id="PF08448">
    <property type="entry name" value="PAS_4"/>
    <property type="match status" value="1"/>
</dbReference>
<feature type="domain" description="HTH araC/xylS-type" evidence="4">
    <location>
        <begin position="162"/>
        <end position="260"/>
    </location>
</feature>
<dbReference type="PANTHER" id="PTHR43280">
    <property type="entry name" value="ARAC-FAMILY TRANSCRIPTIONAL REGULATOR"/>
    <property type="match status" value="1"/>
</dbReference>
<dbReference type="OrthoDB" id="273555at2"/>
<dbReference type="Pfam" id="PF12833">
    <property type="entry name" value="HTH_18"/>
    <property type="match status" value="1"/>
</dbReference>
<evidence type="ECO:0000256" key="3">
    <source>
        <dbReference type="ARBA" id="ARBA00023163"/>
    </source>
</evidence>
<keyword evidence="1" id="KW-0805">Transcription regulation</keyword>
<dbReference type="GO" id="GO:0043565">
    <property type="term" value="F:sequence-specific DNA binding"/>
    <property type="evidence" value="ECO:0007669"/>
    <property type="project" value="InterPro"/>
</dbReference>
<dbReference type="SUPFAM" id="SSF55785">
    <property type="entry name" value="PYP-like sensor domain (PAS domain)"/>
    <property type="match status" value="1"/>
</dbReference>
<reference evidence="5 6" key="1">
    <citation type="submission" date="2018-02" db="EMBL/GenBank/DDBJ databases">
        <title>Comparative genomes isolates from brazilian mangrove.</title>
        <authorList>
            <person name="Araujo J.E."/>
            <person name="Taketani R.G."/>
            <person name="Silva M.C.P."/>
            <person name="Loureco M.V."/>
            <person name="Andreote F.D."/>
        </authorList>
    </citation>
    <scope>NUCLEOTIDE SEQUENCE [LARGE SCALE GENOMIC DNA]</scope>
    <source>
        <strain evidence="5 6">HEX-2 MGV</strain>
    </source>
</reference>